<dbReference type="GO" id="GO:0005886">
    <property type="term" value="C:plasma membrane"/>
    <property type="evidence" value="ECO:0007669"/>
    <property type="project" value="UniProtKB-SubCell"/>
</dbReference>
<gene>
    <name evidence="9" type="ORF">F8153_00020</name>
</gene>
<dbReference type="GO" id="GO:0022857">
    <property type="term" value="F:transmembrane transporter activity"/>
    <property type="evidence" value="ECO:0007669"/>
    <property type="project" value="InterPro"/>
</dbReference>
<evidence type="ECO:0000313" key="9">
    <source>
        <dbReference type="EMBL" id="KAB3533784.1"/>
    </source>
</evidence>
<feature type="transmembrane region" description="Helical" evidence="7">
    <location>
        <begin position="276"/>
        <end position="295"/>
    </location>
</feature>
<evidence type="ECO:0000256" key="7">
    <source>
        <dbReference type="SAM" id="Phobius"/>
    </source>
</evidence>
<evidence type="ECO:0000313" key="10">
    <source>
        <dbReference type="Proteomes" id="UP000465601"/>
    </source>
</evidence>
<evidence type="ECO:0000256" key="2">
    <source>
        <dbReference type="ARBA" id="ARBA00022448"/>
    </source>
</evidence>
<feature type="domain" description="Major facilitator superfamily (MFS) profile" evidence="8">
    <location>
        <begin position="209"/>
        <end position="413"/>
    </location>
</feature>
<dbReference type="SUPFAM" id="SSF103473">
    <property type="entry name" value="MFS general substrate transporter"/>
    <property type="match status" value="1"/>
</dbReference>
<dbReference type="OrthoDB" id="9775268at2"/>
<dbReference type="InterPro" id="IPR020846">
    <property type="entry name" value="MFS_dom"/>
</dbReference>
<keyword evidence="10" id="KW-1185">Reference proteome</keyword>
<dbReference type="Pfam" id="PF07690">
    <property type="entry name" value="MFS_1"/>
    <property type="match status" value="1"/>
</dbReference>
<dbReference type="CDD" id="cd06173">
    <property type="entry name" value="MFS_MefA_like"/>
    <property type="match status" value="1"/>
</dbReference>
<keyword evidence="4 7" id="KW-0812">Transmembrane</keyword>
<feature type="transmembrane region" description="Helical" evidence="7">
    <location>
        <begin position="62"/>
        <end position="83"/>
    </location>
</feature>
<feature type="transmembrane region" description="Helical" evidence="7">
    <location>
        <begin position="350"/>
        <end position="370"/>
    </location>
</feature>
<dbReference type="EMBL" id="WBZB01000001">
    <property type="protein sequence ID" value="KAB3533784.1"/>
    <property type="molecule type" value="Genomic_DNA"/>
</dbReference>
<dbReference type="AlphaFoldDB" id="A0A833HRT5"/>
<evidence type="ECO:0000259" key="8">
    <source>
        <dbReference type="PROSITE" id="PS50850"/>
    </source>
</evidence>
<comment type="caution">
    <text evidence="9">The sequence shown here is derived from an EMBL/GenBank/DDBJ whole genome shotgun (WGS) entry which is preliminary data.</text>
</comment>
<organism evidence="9 10">
    <name type="scientific">Alkaliphilus serpentinus</name>
    <dbReference type="NCBI Taxonomy" id="1482731"/>
    <lineage>
        <taxon>Bacteria</taxon>
        <taxon>Bacillati</taxon>
        <taxon>Bacillota</taxon>
        <taxon>Clostridia</taxon>
        <taxon>Peptostreptococcales</taxon>
        <taxon>Natronincolaceae</taxon>
        <taxon>Alkaliphilus</taxon>
    </lineage>
</organism>
<feature type="transmembrane region" description="Helical" evidence="7">
    <location>
        <begin position="212"/>
        <end position="234"/>
    </location>
</feature>
<evidence type="ECO:0000256" key="4">
    <source>
        <dbReference type="ARBA" id="ARBA00022692"/>
    </source>
</evidence>
<dbReference type="Gene3D" id="1.20.1250.20">
    <property type="entry name" value="MFS general substrate transporter like domains"/>
    <property type="match status" value="1"/>
</dbReference>
<accession>A0A833HRT5</accession>
<dbReference type="InterPro" id="IPR036259">
    <property type="entry name" value="MFS_trans_sf"/>
</dbReference>
<dbReference type="PROSITE" id="PS50850">
    <property type="entry name" value="MFS"/>
    <property type="match status" value="1"/>
</dbReference>
<evidence type="ECO:0000256" key="5">
    <source>
        <dbReference type="ARBA" id="ARBA00022989"/>
    </source>
</evidence>
<keyword evidence="3" id="KW-1003">Cell membrane</keyword>
<reference evidence="9 10" key="1">
    <citation type="submission" date="2019-10" db="EMBL/GenBank/DDBJ databases">
        <title>Alkaliphilus serpentinus sp. nov. and Alkaliphilus pronyensis sp. nov., two novel anaerobic alkaliphilic species isolated from the serpentinized-hosted hydrothermal field of the Prony Bay (New Caledonia).</title>
        <authorList>
            <person name="Postec A."/>
        </authorList>
    </citation>
    <scope>NUCLEOTIDE SEQUENCE [LARGE SCALE GENOMIC DNA]</scope>
    <source>
        <strain evidence="9 10">LacT</strain>
    </source>
</reference>
<dbReference type="PANTHER" id="PTHR43266:SF9">
    <property type="entry name" value="PERMEASE, MAJOR FACILITATOR SUPERFAMILY-RELATED"/>
    <property type="match status" value="1"/>
</dbReference>
<feature type="transmembrane region" description="Helical" evidence="7">
    <location>
        <begin position="89"/>
        <end position="108"/>
    </location>
</feature>
<comment type="subcellular location">
    <subcellularLocation>
        <location evidence="1">Cell membrane</location>
        <topology evidence="1">Multi-pass membrane protein</topology>
    </subcellularLocation>
</comment>
<evidence type="ECO:0000256" key="6">
    <source>
        <dbReference type="ARBA" id="ARBA00023136"/>
    </source>
</evidence>
<feature type="transmembrane region" description="Helical" evidence="7">
    <location>
        <begin position="246"/>
        <end position="264"/>
    </location>
</feature>
<protein>
    <submittedName>
        <fullName evidence="9">MFS transporter</fullName>
    </submittedName>
</protein>
<keyword evidence="5 7" id="KW-1133">Transmembrane helix</keyword>
<keyword evidence="2" id="KW-0813">Transport</keyword>
<feature type="transmembrane region" description="Helical" evidence="7">
    <location>
        <begin position="20"/>
        <end position="41"/>
    </location>
</feature>
<sequence>MAGKIVSLTGSEIQQFALSLYVLATTGSATVFASVLAITIFPRLILSPFAGVFGDWFDRKRSIVILDFINGMIIGVFGILFILKDGLTLPMIYFLVIALEITEIFFNSAMSPVVPCIVDKEELFDANSISTMVASCSRVLSPILAALLYGSLGIKVILIVNALSFMISAISEMFIDIPKNHKKPQIISLTAFKSDLMDGIHIIRKNPLISSIIGLGTILNFVLAPLYSIGILYIIREVLKGTELQYGLFSAVVSTSMIVSPILCSGIAKRFDLKRLITTSFTLYSFLVMLLAIIPTQGFLRLFTTNLVPYLSLIILTFIMGMIVTVANIGLSTLLQTIVPNEFMGRAGTAMNMGMTISIPIGLMSFGIVLDALSPSFAIMLAGLIIFLGVGIFSMAQRRGASKVEGEAITINP</sequence>
<name>A0A833HRT5_9FIRM</name>
<feature type="transmembrane region" description="Helical" evidence="7">
    <location>
        <begin position="307"/>
        <end position="329"/>
    </location>
</feature>
<keyword evidence="6 7" id="KW-0472">Membrane</keyword>
<dbReference type="Proteomes" id="UP000465601">
    <property type="component" value="Unassembled WGS sequence"/>
</dbReference>
<dbReference type="PANTHER" id="PTHR43266">
    <property type="entry name" value="MACROLIDE-EFFLUX PROTEIN"/>
    <property type="match status" value="1"/>
</dbReference>
<feature type="transmembrane region" description="Helical" evidence="7">
    <location>
        <begin position="376"/>
        <end position="396"/>
    </location>
</feature>
<dbReference type="InterPro" id="IPR011701">
    <property type="entry name" value="MFS"/>
</dbReference>
<proteinExistence type="predicted"/>
<evidence type="ECO:0000256" key="1">
    <source>
        <dbReference type="ARBA" id="ARBA00004651"/>
    </source>
</evidence>
<evidence type="ECO:0000256" key="3">
    <source>
        <dbReference type="ARBA" id="ARBA00022475"/>
    </source>
</evidence>